<keyword evidence="11" id="KW-1185">Reference proteome</keyword>
<evidence type="ECO:0000256" key="1">
    <source>
        <dbReference type="ARBA" id="ARBA00004429"/>
    </source>
</evidence>
<keyword evidence="4" id="KW-0997">Cell inner membrane</keyword>
<dbReference type="EMBL" id="VCIW01000001">
    <property type="protein sequence ID" value="TLS54258.1"/>
    <property type="molecule type" value="Genomic_DNA"/>
</dbReference>
<dbReference type="RefSeq" id="WP_138192197.1">
    <property type="nucleotide sequence ID" value="NZ_VCIW01000001.1"/>
</dbReference>
<evidence type="ECO:0000256" key="4">
    <source>
        <dbReference type="ARBA" id="ARBA00022519"/>
    </source>
</evidence>
<reference evidence="10 11" key="1">
    <citation type="submission" date="2019-05" db="EMBL/GenBank/DDBJ databases">
        <authorList>
            <person name="Narsing Rao M.P."/>
            <person name="Li W.J."/>
        </authorList>
    </citation>
    <scope>NUCLEOTIDE SEQUENCE [LARGE SCALE GENOMIC DNA]</scope>
    <source>
        <strain evidence="10 11">SYSU_K30003</strain>
    </source>
</reference>
<keyword evidence="6 8" id="KW-1133">Transmembrane helix</keyword>
<accession>A0A5R9GL34</accession>
<feature type="transmembrane region" description="Helical" evidence="8">
    <location>
        <begin position="359"/>
        <end position="377"/>
    </location>
</feature>
<evidence type="ECO:0000256" key="6">
    <source>
        <dbReference type="ARBA" id="ARBA00022989"/>
    </source>
</evidence>
<feature type="transmembrane region" description="Helical" evidence="8">
    <location>
        <begin position="38"/>
        <end position="58"/>
    </location>
</feature>
<dbReference type="PANTHER" id="PTHR23522:SF10">
    <property type="entry name" value="3-PHENYLPROPIONIC ACID TRANSPORTER-RELATED"/>
    <property type="match status" value="1"/>
</dbReference>
<evidence type="ECO:0000259" key="9">
    <source>
        <dbReference type="Pfam" id="PF12832"/>
    </source>
</evidence>
<feature type="transmembrane region" description="Helical" evidence="8">
    <location>
        <begin position="296"/>
        <end position="316"/>
    </location>
</feature>
<protein>
    <submittedName>
        <fullName evidence="10">MFS transporter</fullName>
    </submittedName>
</protein>
<dbReference type="InterPro" id="IPR024989">
    <property type="entry name" value="MFS_assoc_dom"/>
</dbReference>
<evidence type="ECO:0000256" key="8">
    <source>
        <dbReference type="SAM" id="Phobius"/>
    </source>
</evidence>
<dbReference type="PIRSF" id="PIRSF004925">
    <property type="entry name" value="HcaT"/>
    <property type="match status" value="1"/>
</dbReference>
<dbReference type="InterPro" id="IPR026032">
    <property type="entry name" value="HcaT-like"/>
</dbReference>
<sequence>MNRQLAIVKALNALYYCSNAVLLPYLPLYFAFKGYTAVEVGLLLMVGPFVAIVAQPVWGYVSDRFQTVKWVLLLLWSLQLLCSIGLFTVTGFPITLLFTTLLYFFLMPSSPLLDSLTIRSATDAGVSYGTVRMWGSIGFSIFAALSGAILVAIGGVDNLKWIYWGVWLFPMLLAALLKDVKASAPPITLRSLSTVVRSRPLLWFLLLVFVMMLPHRMNDGFLGLHMSDLGASEQMVGLAWSIAALSEVPTFALLHRYLHKVHELALIGVVGLLYVVRWIVYALATDPLLLLVMQASHSITYAVFWVSAVAYVVRIVPNEFRSTGQSILSAMFVGVTGLASGTLGGWIEGWGGYESAYMIGAVVAGIAGVAFLLTHAAQRGTLRRGSRGT</sequence>
<feature type="transmembrane region" description="Helical" evidence="8">
    <location>
        <begin position="12"/>
        <end position="32"/>
    </location>
</feature>
<dbReference type="GO" id="GO:0005886">
    <property type="term" value="C:plasma membrane"/>
    <property type="evidence" value="ECO:0007669"/>
    <property type="project" value="UniProtKB-SubCell"/>
</dbReference>
<feature type="domain" description="Major facilitator superfamily associated" evidence="9">
    <location>
        <begin position="10"/>
        <end position="349"/>
    </location>
</feature>
<gene>
    <name evidence="10" type="ORF">FE782_02630</name>
</gene>
<dbReference type="AlphaFoldDB" id="A0A5R9GL34"/>
<keyword evidence="2" id="KW-0813">Transport</keyword>
<organism evidence="10 11">
    <name type="scientific">Paenibacillus antri</name>
    <dbReference type="NCBI Taxonomy" id="2582848"/>
    <lineage>
        <taxon>Bacteria</taxon>
        <taxon>Bacillati</taxon>
        <taxon>Bacillota</taxon>
        <taxon>Bacilli</taxon>
        <taxon>Bacillales</taxon>
        <taxon>Paenibacillaceae</taxon>
        <taxon>Paenibacillus</taxon>
    </lineage>
</organism>
<feature type="transmembrane region" description="Helical" evidence="8">
    <location>
        <begin position="134"/>
        <end position="155"/>
    </location>
</feature>
<evidence type="ECO:0000256" key="7">
    <source>
        <dbReference type="ARBA" id="ARBA00023136"/>
    </source>
</evidence>
<proteinExistence type="predicted"/>
<evidence type="ECO:0000313" key="11">
    <source>
        <dbReference type="Proteomes" id="UP000309676"/>
    </source>
</evidence>
<keyword evidence="7 8" id="KW-0472">Membrane</keyword>
<dbReference type="SUPFAM" id="SSF103473">
    <property type="entry name" value="MFS general substrate transporter"/>
    <property type="match status" value="1"/>
</dbReference>
<name>A0A5R9GL34_9BACL</name>
<feature type="transmembrane region" description="Helical" evidence="8">
    <location>
        <begin position="328"/>
        <end position="347"/>
    </location>
</feature>
<evidence type="ECO:0000313" key="10">
    <source>
        <dbReference type="EMBL" id="TLS54258.1"/>
    </source>
</evidence>
<dbReference type="InterPro" id="IPR036259">
    <property type="entry name" value="MFS_trans_sf"/>
</dbReference>
<dbReference type="Pfam" id="PF12832">
    <property type="entry name" value="MFS_1_like"/>
    <property type="match status" value="1"/>
</dbReference>
<feature type="transmembrane region" description="Helical" evidence="8">
    <location>
        <begin position="201"/>
        <end position="217"/>
    </location>
</feature>
<evidence type="ECO:0000256" key="3">
    <source>
        <dbReference type="ARBA" id="ARBA00022475"/>
    </source>
</evidence>
<dbReference type="GO" id="GO:0015528">
    <property type="term" value="F:lactose:proton symporter activity"/>
    <property type="evidence" value="ECO:0007669"/>
    <property type="project" value="TreeGrafter"/>
</dbReference>
<dbReference type="GO" id="GO:0030395">
    <property type="term" value="F:lactose binding"/>
    <property type="evidence" value="ECO:0007669"/>
    <property type="project" value="TreeGrafter"/>
</dbReference>
<dbReference type="OrthoDB" id="1650886at2"/>
<feature type="transmembrane region" description="Helical" evidence="8">
    <location>
        <begin position="70"/>
        <end position="88"/>
    </location>
</feature>
<evidence type="ECO:0000256" key="5">
    <source>
        <dbReference type="ARBA" id="ARBA00022692"/>
    </source>
</evidence>
<evidence type="ECO:0000256" key="2">
    <source>
        <dbReference type="ARBA" id="ARBA00022448"/>
    </source>
</evidence>
<keyword evidence="3" id="KW-1003">Cell membrane</keyword>
<feature type="transmembrane region" description="Helical" evidence="8">
    <location>
        <begin position="237"/>
        <end position="257"/>
    </location>
</feature>
<feature type="transmembrane region" description="Helical" evidence="8">
    <location>
        <begin position="161"/>
        <end position="180"/>
    </location>
</feature>
<comment type="subcellular location">
    <subcellularLocation>
        <location evidence="1">Cell inner membrane</location>
        <topology evidence="1">Multi-pass membrane protein</topology>
    </subcellularLocation>
</comment>
<dbReference type="PANTHER" id="PTHR23522">
    <property type="entry name" value="BLL5896 PROTEIN"/>
    <property type="match status" value="1"/>
</dbReference>
<feature type="transmembrane region" description="Helical" evidence="8">
    <location>
        <begin position="264"/>
        <end position="284"/>
    </location>
</feature>
<comment type="caution">
    <text evidence="10">The sequence shown here is derived from an EMBL/GenBank/DDBJ whole genome shotgun (WGS) entry which is preliminary data.</text>
</comment>
<dbReference type="Gene3D" id="1.20.1250.20">
    <property type="entry name" value="MFS general substrate transporter like domains"/>
    <property type="match status" value="2"/>
</dbReference>
<feature type="transmembrane region" description="Helical" evidence="8">
    <location>
        <begin position="94"/>
        <end position="113"/>
    </location>
</feature>
<dbReference type="Proteomes" id="UP000309676">
    <property type="component" value="Unassembled WGS sequence"/>
</dbReference>
<keyword evidence="5 8" id="KW-0812">Transmembrane</keyword>